<dbReference type="GO" id="GO:0046872">
    <property type="term" value="F:metal ion binding"/>
    <property type="evidence" value="ECO:0007669"/>
    <property type="project" value="UniProtKB-KW"/>
</dbReference>
<accession>A0AAW1H8M9</accession>
<comment type="similarity">
    <text evidence="1 4">Belongs to the yippee family.</text>
</comment>
<organism evidence="6 7">
    <name type="scientific">Saponaria officinalis</name>
    <name type="common">Common soapwort</name>
    <name type="synonym">Lychnis saponaria</name>
    <dbReference type="NCBI Taxonomy" id="3572"/>
    <lineage>
        <taxon>Eukaryota</taxon>
        <taxon>Viridiplantae</taxon>
        <taxon>Streptophyta</taxon>
        <taxon>Embryophyta</taxon>
        <taxon>Tracheophyta</taxon>
        <taxon>Spermatophyta</taxon>
        <taxon>Magnoliopsida</taxon>
        <taxon>eudicotyledons</taxon>
        <taxon>Gunneridae</taxon>
        <taxon>Pentapetalae</taxon>
        <taxon>Caryophyllales</taxon>
        <taxon>Caryophyllaceae</taxon>
        <taxon>Caryophylleae</taxon>
        <taxon>Saponaria</taxon>
    </lineage>
</organism>
<evidence type="ECO:0000256" key="3">
    <source>
        <dbReference type="ARBA" id="ARBA00022833"/>
    </source>
</evidence>
<keyword evidence="3" id="KW-0862">Zinc</keyword>
<dbReference type="Pfam" id="PF03226">
    <property type="entry name" value="Yippee-Mis18"/>
    <property type="match status" value="1"/>
</dbReference>
<keyword evidence="7" id="KW-1185">Reference proteome</keyword>
<gene>
    <name evidence="6" type="ORF">RND81_12G098600</name>
</gene>
<keyword evidence="2" id="KW-0479">Metal-binding</keyword>
<dbReference type="PANTHER" id="PTHR13848">
    <property type="entry name" value="PROTEIN YIPPEE-LIKE CG15309-RELATED"/>
    <property type="match status" value="1"/>
</dbReference>
<dbReference type="EMBL" id="JBDFQZ010000012">
    <property type="protein sequence ID" value="KAK9672409.1"/>
    <property type="molecule type" value="Genomic_DNA"/>
</dbReference>
<dbReference type="InterPro" id="IPR034751">
    <property type="entry name" value="Yippee"/>
</dbReference>
<dbReference type="AlphaFoldDB" id="A0AAW1H8M9"/>
<evidence type="ECO:0000256" key="1">
    <source>
        <dbReference type="ARBA" id="ARBA00005613"/>
    </source>
</evidence>
<evidence type="ECO:0000256" key="2">
    <source>
        <dbReference type="ARBA" id="ARBA00022723"/>
    </source>
</evidence>
<proteinExistence type="inferred from homology"/>
<protein>
    <recommendedName>
        <fullName evidence="4">Protein yippee-like</fullName>
    </recommendedName>
</protein>
<dbReference type="PROSITE" id="PS51792">
    <property type="entry name" value="YIPPEE"/>
    <property type="match status" value="1"/>
</dbReference>
<name>A0AAW1H8M9_SAPOF</name>
<dbReference type="InterPro" id="IPR004910">
    <property type="entry name" value="Yippee/Mis18/Cereblon"/>
</dbReference>
<sequence length="103" mass="11401">MANESRVYSCNNCLNPVAFSKHLLSKAFVAKSGRAAMFGETMNVTVGEKTVKKLMTGDFTVGEIYCAKCGQVLGWKYFQAHQPNQVYKEGKFILELAKLVKSA</sequence>
<evidence type="ECO:0000259" key="5">
    <source>
        <dbReference type="PROSITE" id="PS51792"/>
    </source>
</evidence>
<evidence type="ECO:0000313" key="7">
    <source>
        <dbReference type="Proteomes" id="UP001443914"/>
    </source>
</evidence>
<feature type="domain" description="Yippee" evidence="5">
    <location>
        <begin position="6"/>
        <end position="103"/>
    </location>
</feature>
<dbReference type="InterPro" id="IPR039058">
    <property type="entry name" value="Yippee_fam"/>
</dbReference>
<evidence type="ECO:0000256" key="4">
    <source>
        <dbReference type="RuleBase" id="RU110713"/>
    </source>
</evidence>
<reference evidence="6" key="1">
    <citation type="submission" date="2024-03" db="EMBL/GenBank/DDBJ databases">
        <title>WGS assembly of Saponaria officinalis var. Norfolk2.</title>
        <authorList>
            <person name="Jenkins J."/>
            <person name="Shu S."/>
            <person name="Grimwood J."/>
            <person name="Barry K."/>
            <person name="Goodstein D."/>
            <person name="Schmutz J."/>
            <person name="Leebens-Mack J."/>
            <person name="Osbourn A."/>
        </authorList>
    </citation>
    <scope>NUCLEOTIDE SEQUENCE [LARGE SCALE GENOMIC DNA]</scope>
    <source>
        <strain evidence="6">JIC</strain>
    </source>
</reference>
<evidence type="ECO:0000313" key="6">
    <source>
        <dbReference type="EMBL" id="KAK9672409.1"/>
    </source>
</evidence>
<dbReference type="Proteomes" id="UP001443914">
    <property type="component" value="Unassembled WGS sequence"/>
</dbReference>
<comment type="caution">
    <text evidence="6">The sequence shown here is derived from an EMBL/GenBank/DDBJ whole genome shotgun (WGS) entry which is preliminary data.</text>
</comment>